<dbReference type="AlphaFoldDB" id="L0DDF5"/>
<dbReference type="Proteomes" id="UP000010798">
    <property type="component" value="Chromosome"/>
</dbReference>
<keyword evidence="1" id="KW-0812">Transmembrane</keyword>
<protein>
    <submittedName>
        <fullName evidence="2">Uncharacterized protein</fullName>
    </submittedName>
</protein>
<organism evidence="2 3">
    <name type="scientific">Singulisphaera acidiphila (strain ATCC BAA-1392 / DSM 18658 / VKM B-2454 / MOB10)</name>
    <dbReference type="NCBI Taxonomy" id="886293"/>
    <lineage>
        <taxon>Bacteria</taxon>
        <taxon>Pseudomonadati</taxon>
        <taxon>Planctomycetota</taxon>
        <taxon>Planctomycetia</taxon>
        <taxon>Isosphaerales</taxon>
        <taxon>Isosphaeraceae</taxon>
        <taxon>Singulisphaera</taxon>
    </lineage>
</organism>
<evidence type="ECO:0000313" key="2">
    <source>
        <dbReference type="EMBL" id="AGA27292.1"/>
    </source>
</evidence>
<feature type="transmembrane region" description="Helical" evidence="1">
    <location>
        <begin position="114"/>
        <end position="141"/>
    </location>
</feature>
<dbReference type="RefSeq" id="WP_015246441.1">
    <property type="nucleotide sequence ID" value="NC_019892.1"/>
</dbReference>
<dbReference type="EMBL" id="CP003364">
    <property type="protein sequence ID" value="AGA27292.1"/>
    <property type="molecule type" value="Genomic_DNA"/>
</dbReference>
<proteinExistence type="predicted"/>
<dbReference type="HOGENOM" id="CLU_1814539_0_0_0"/>
<evidence type="ECO:0000313" key="3">
    <source>
        <dbReference type="Proteomes" id="UP000010798"/>
    </source>
</evidence>
<feature type="transmembrane region" description="Helical" evidence="1">
    <location>
        <begin position="89"/>
        <end position="107"/>
    </location>
</feature>
<name>L0DDF5_SINAD</name>
<keyword evidence="1" id="KW-0472">Membrane</keyword>
<reference evidence="2 3" key="1">
    <citation type="submission" date="2012-02" db="EMBL/GenBank/DDBJ databases">
        <title>Complete sequence of chromosome of Singulisphaera acidiphila DSM 18658.</title>
        <authorList>
            <consortium name="US DOE Joint Genome Institute (JGI-PGF)"/>
            <person name="Lucas S."/>
            <person name="Copeland A."/>
            <person name="Lapidus A."/>
            <person name="Glavina del Rio T."/>
            <person name="Dalin E."/>
            <person name="Tice H."/>
            <person name="Bruce D."/>
            <person name="Goodwin L."/>
            <person name="Pitluck S."/>
            <person name="Peters L."/>
            <person name="Ovchinnikova G."/>
            <person name="Chertkov O."/>
            <person name="Kyrpides N."/>
            <person name="Mavromatis K."/>
            <person name="Ivanova N."/>
            <person name="Brettin T."/>
            <person name="Detter J.C."/>
            <person name="Han C."/>
            <person name="Larimer F."/>
            <person name="Land M."/>
            <person name="Hauser L."/>
            <person name="Markowitz V."/>
            <person name="Cheng J.-F."/>
            <person name="Hugenholtz P."/>
            <person name="Woyke T."/>
            <person name="Wu D."/>
            <person name="Tindall B."/>
            <person name="Pomrenke H."/>
            <person name="Brambilla E."/>
            <person name="Klenk H.-P."/>
            <person name="Eisen J.A."/>
        </authorList>
    </citation>
    <scope>NUCLEOTIDE SEQUENCE [LARGE SCALE GENOMIC DNA]</scope>
    <source>
        <strain evidence="3">ATCC BAA-1392 / DSM 18658 / VKM B-2454 / MOB10</strain>
    </source>
</reference>
<feature type="transmembrane region" description="Helical" evidence="1">
    <location>
        <begin position="32"/>
        <end position="51"/>
    </location>
</feature>
<keyword evidence="3" id="KW-1185">Reference proteome</keyword>
<accession>L0DDF5</accession>
<gene>
    <name evidence="2" type="ordered locus">Sinac_3009</name>
</gene>
<dbReference type="OrthoDB" id="9881497at2"/>
<dbReference type="KEGG" id="saci:Sinac_3009"/>
<keyword evidence="1" id="KW-1133">Transmembrane helix</keyword>
<dbReference type="STRING" id="886293.Sinac_3009"/>
<sequence>MNQEQETLRKLDRLLNQLEGKARRPRSRFPMAAIYLTLALILGYQLLVRFVPMVWSTLLPEGLAQAENLRGWPGLIYRLGWICHTRFEQVLMALGGISVAGFVLSFGPWPARVFVWLAAVGCVLIDAGIVFVAIMTCVQLAL</sequence>
<evidence type="ECO:0000256" key="1">
    <source>
        <dbReference type="SAM" id="Phobius"/>
    </source>
</evidence>